<dbReference type="AlphaFoldDB" id="A0A521BEP8"/>
<dbReference type="SUPFAM" id="SSF47323">
    <property type="entry name" value="Anticodon-binding domain of a subclass of class I aminoacyl-tRNA synthetases"/>
    <property type="match status" value="1"/>
</dbReference>
<evidence type="ECO:0000256" key="6">
    <source>
        <dbReference type="ARBA" id="ARBA00022741"/>
    </source>
</evidence>
<evidence type="ECO:0000256" key="2">
    <source>
        <dbReference type="ARBA" id="ARBA00005594"/>
    </source>
</evidence>
<dbReference type="EMBL" id="FXTM01000005">
    <property type="protein sequence ID" value="SMO45421.1"/>
    <property type="molecule type" value="Genomic_DNA"/>
</dbReference>
<dbReference type="EC" id="6.1.1.19" evidence="11"/>
<feature type="short sequence motif" description="'HIGH' region" evidence="11">
    <location>
        <begin position="124"/>
        <end position="134"/>
    </location>
</feature>
<dbReference type="SUPFAM" id="SSF52374">
    <property type="entry name" value="Nucleotidylyl transferase"/>
    <property type="match status" value="1"/>
</dbReference>
<dbReference type="SMART" id="SM01016">
    <property type="entry name" value="Arg_tRNA_synt_N"/>
    <property type="match status" value="1"/>
</dbReference>
<dbReference type="Pfam" id="PF05746">
    <property type="entry name" value="DALR_1"/>
    <property type="match status" value="1"/>
</dbReference>
<evidence type="ECO:0000256" key="9">
    <source>
        <dbReference type="ARBA" id="ARBA00023146"/>
    </source>
</evidence>
<dbReference type="GO" id="GO:0005737">
    <property type="term" value="C:cytoplasm"/>
    <property type="evidence" value="ECO:0007669"/>
    <property type="project" value="UniProtKB-SubCell"/>
</dbReference>
<protein>
    <recommendedName>
        <fullName evidence="11">Arginine--tRNA ligase</fullName>
        <ecNumber evidence="11">6.1.1.19</ecNumber>
    </recommendedName>
    <alternativeName>
        <fullName evidence="11">Arginyl-tRNA synthetase</fullName>
        <shortName evidence="11">ArgRS</shortName>
    </alternativeName>
</protein>
<dbReference type="Pfam" id="PF03485">
    <property type="entry name" value="Arg_tRNA_synt_N"/>
    <property type="match status" value="1"/>
</dbReference>
<dbReference type="Gene3D" id="1.10.730.10">
    <property type="entry name" value="Isoleucyl-tRNA Synthetase, Domain 1"/>
    <property type="match status" value="1"/>
</dbReference>
<dbReference type="GO" id="GO:0006420">
    <property type="term" value="P:arginyl-tRNA aminoacylation"/>
    <property type="evidence" value="ECO:0007669"/>
    <property type="project" value="UniProtKB-UniRule"/>
</dbReference>
<evidence type="ECO:0000256" key="5">
    <source>
        <dbReference type="ARBA" id="ARBA00022598"/>
    </source>
</evidence>
<dbReference type="HAMAP" id="MF_00123">
    <property type="entry name" value="Arg_tRNA_synth"/>
    <property type="match status" value="1"/>
</dbReference>
<gene>
    <name evidence="11" type="primary">argS</name>
    <name evidence="15" type="ORF">SAMN06269117_10520</name>
</gene>
<dbReference type="SMART" id="SM00836">
    <property type="entry name" value="DALR_1"/>
    <property type="match status" value="1"/>
</dbReference>
<evidence type="ECO:0000259" key="13">
    <source>
        <dbReference type="SMART" id="SM00836"/>
    </source>
</evidence>
<dbReference type="PANTHER" id="PTHR11956:SF5">
    <property type="entry name" value="ARGININE--TRNA LIGASE, CYTOPLASMIC"/>
    <property type="match status" value="1"/>
</dbReference>
<evidence type="ECO:0000256" key="12">
    <source>
        <dbReference type="RuleBase" id="RU363038"/>
    </source>
</evidence>
<dbReference type="InterPro" id="IPR001278">
    <property type="entry name" value="Arg-tRNA-ligase"/>
</dbReference>
<dbReference type="GO" id="GO:0005524">
    <property type="term" value="F:ATP binding"/>
    <property type="evidence" value="ECO:0007669"/>
    <property type="project" value="UniProtKB-UniRule"/>
</dbReference>
<dbReference type="GO" id="GO:0004814">
    <property type="term" value="F:arginine-tRNA ligase activity"/>
    <property type="evidence" value="ECO:0007669"/>
    <property type="project" value="UniProtKB-UniRule"/>
</dbReference>
<comment type="subunit">
    <text evidence="3 11">Monomer.</text>
</comment>
<dbReference type="CDD" id="cd00671">
    <property type="entry name" value="ArgRS_core"/>
    <property type="match status" value="1"/>
</dbReference>
<feature type="domain" description="DALR anticodon binding" evidence="13">
    <location>
        <begin position="435"/>
        <end position="553"/>
    </location>
</feature>
<proteinExistence type="inferred from homology"/>
<evidence type="ECO:0000259" key="14">
    <source>
        <dbReference type="SMART" id="SM01016"/>
    </source>
</evidence>
<keyword evidence="16" id="KW-1185">Reference proteome</keyword>
<dbReference type="InterPro" id="IPR009080">
    <property type="entry name" value="tRNAsynth_Ia_anticodon-bd"/>
</dbReference>
<keyword evidence="7 11" id="KW-0067">ATP-binding</keyword>
<dbReference type="InterPro" id="IPR008909">
    <property type="entry name" value="DALR_anticod-bd"/>
</dbReference>
<evidence type="ECO:0000313" key="15">
    <source>
        <dbReference type="EMBL" id="SMO45421.1"/>
    </source>
</evidence>
<sequence length="553" mass="64120">MREIVKERVLSAVRKIYGEDAVGVLERATFEKPKRKEFGDLATNAAFLLSKLTKQSPTAIAEEIKKVLVGSGDFESVEVAGGGFINFRLSQKFYMELLEKIVEEDFYLSNIGKGERVLLEYVSANPTGPLHVGHGRGAVVGDVLYRIMKVTGYSPEREFYINDAGRQIRLLGVSIYLRIKELKGEKVELPEDAYSGEIEIWGRNYIRELAEKLLKLKPEILELPEEEAVKLAAEFGKEEILKWIQEDLKELRVEFDNWFSERALYEKGEVEEVLELLKEKGYVYEKDGALWLKTTLFGDDKDRVVKRSNGEYTYFASDIAYHYNKIRRGYDRGIDVWGADHHGYIPRVKAAIEALGKNPDWLEVILIQLVKLFKNGEEIKMSKRKGNFIPLRWLMDEVGVDAVRFFFLLKRHDTPLDFDIDLALSQKSENPVYYVQYAHARLCSVMDKAREKGFLPKKENLNLLKSEEERELILKAYGFRYELQQSALKREPHRITYYLIDLASSLHRFYNKHRVIDEENRELSEARLYLIEGIKRVIKLGLGILNINAPRRM</sequence>
<evidence type="ECO:0000256" key="7">
    <source>
        <dbReference type="ARBA" id="ARBA00022840"/>
    </source>
</evidence>
<dbReference type="InterPro" id="IPR001412">
    <property type="entry name" value="aa-tRNA-synth_I_CS"/>
</dbReference>
<comment type="catalytic activity">
    <reaction evidence="10 11">
        <text>tRNA(Arg) + L-arginine + ATP = L-arginyl-tRNA(Arg) + AMP + diphosphate</text>
        <dbReference type="Rhea" id="RHEA:20301"/>
        <dbReference type="Rhea" id="RHEA-COMP:9658"/>
        <dbReference type="Rhea" id="RHEA-COMP:9673"/>
        <dbReference type="ChEBI" id="CHEBI:30616"/>
        <dbReference type="ChEBI" id="CHEBI:32682"/>
        <dbReference type="ChEBI" id="CHEBI:33019"/>
        <dbReference type="ChEBI" id="CHEBI:78442"/>
        <dbReference type="ChEBI" id="CHEBI:78513"/>
        <dbReference type="ChEBI" id="CHEBI:456215"/>
        <dbReference type="EC" id="6.1.1.19"/>
    </reaction>
</comment>
<dbReference type="PANTHER" id="PTHR11956">
    <property type="entry name" value="ARGINYL-TRNA SYNTHETASE"/>
    <property type="match status" value="1"/>
</dbReference>
<dbReference type="FunFam" id="3.40.50.620:FF:000062">
    <property type="entry name" value="Arginine--tRNA ligase"/>
    <property type="match status" value="1"/>
</dbReference>
<dbReference type="SUPFAM" id="SSF55190">
    <property type="entry name" value="Arginyl-tRNA synthetase (ArgRS), N-terminal 'additional' domain"/>
    <property type="match status" value="1"/>
</dbReference>
<dbReference type="NCBIfam" id="TIGR00456">
    <property type="entry name" value="argS"/>
    <property type="match status" value="1"/>
</dbReference>
<evidence type="ECO:0000256" key="8">
    <source>
        <dbReference type="ARBA" id="ARBA00022917"/>
    </source>
</evidence>
<dbReference type="PROSITE" id="PS00178">
    <property type="entry name" value="AA_TRNA_LIGASE_I"/>
    <property type="match status" value="1"/>
</dbReference>
<keyword evidence="9 11" id="KW-0030">Aminoacyl-tRNA synthetase</keyword>
<dbReference type="InterPro" id="IPR014729">
    <property type="entry name" value="Rossmann-like_a/b/a_fold"/>
</dbReference>
<keyword evidence="5 11" id="KW-0436">Ligase</keyword>
<comment type="similarity">
    <text evidence="2 11 12">Belongs to the class-I aminoacyl-tRNA synthetase family.</text>
</comment>
<reference evidence="15 16" key="1">
    <citation type="submission" date="2017-05" db="EMBL/GenBank/DDBJ databases">
        <authorList>
            <person name="Varghese N."/>
            <person name="Submissions S."/>
        </authorList>
    </citation>
    <scope>NUCLEOTIDE SEQUENCE [LARGE SCALE GENOMIC DNA]</scope>
    <source>
        <strain evidence="15 16">DSM 16304</strain>
    </source>
</reference>
<dbReference type="Proteomes" id="UP000317315">
    <property type="component" value="Unassembled WGS sequence"/>
</dbReference>
<dbReference type="Gene3D" id="3.30.1360.70">
    <property type="entry name" value="Arginyl tRNA synthetase N-terminal domain"/>
    <property type="match status" value="1"/>
</dbReference>
<organism evidence="15 16">
    <name type="scientific">Balnearium lithotrophicum</name>
    <dbReference type="NCBI Taxonomy" id="223788"/>
    <lineage>
        <taxon>Bacteria</taxon>
        <taxon>Pseudomonadati</taxon>
        <taxon>Aquificota</taxon>
        <taxon>Aquificia</taxon>
        <taxon>Desulfurobacteriales</taxon>
        <taxon>Desulfurobacteriaceae</taxon>
        <taxon>Balnearium</taxon>
    </lineage>
</organism>
<evidence type="ECO:0000256" key="11">
    <source>
        <dbReference type="HAMAP-Rule" id="MF_00123"/>
    </source>
</evidence>
<dbReference type="InterPro" id="IPR005148">
    <property type="entry name" value="Arg-tRNA-synth_N"/>
</dbReference>
<dbReference type="InterPro" id="IPR036695">
    <property type="entry name" value="Arg-tRNA-synth_N_sf"/>
</dbReference>
<name>A0A521BEP8_9BACT</name>
<evidence type="ECO:0000256" key="1">
    <source>
        <dbReference type="ARBA" id="ARBA00004496"/>
    </source>
</evidence>
<dbReference type="FunFam" id="1.10.730.10:FF:000008">
    <property type="entry name" value="Arginine--tRNA ligase"/>
    <property type="match status" value="1"/>
</dbReference>
<comment type="subcellular location">
    <subcellularLocation>
        <location evidence="1 11">Cytoplasm</location>
    </subcellularLocation>
</comment>
<dbReference type="Gene3D" id="3.40.50.620">
    <property type="entry name" value="HUPs"/>
    <property type="match status" value="1"/>
</dbReference>
<evidence type="ECO:0000256" key="3">
    <source>
        <dbReference type="ARBA" id="ARBA00011245"/>
    </source>
</evidence>
<evidence type="ECO:0000256" key="10">
    <source>
        <dbReference type="ARBA" id="ARBA00049339"/>
    </source>
</evidence>
<keyword evidence="4 11" id="KW-0963">Cytoplasm</keyword>
<keyword evidence="8 11" id="KW-0648">Protein biosynthesis</keyword>
<accession>A0A521BEP8</accession>
<keyword evidence="6 11" id="KW-0547">Nucleotide-binding</keyword>
<dbReference type="Pfam" id="PF00750">
    <property type="entry name" value="tRNA-synt_1d"/>
    <property type="match status" value="1"/>
</dbReference>
<dbReference type="RefSeq" id="WP_142934356.1">
    <property type="nucleotide sequence ID" value="NZ_FXTM01000005.1"/>
</dbReference>
<dbReference type="InterPro" id="IPR035684">
    <property type="entry name" value="ArgRS_core"/>
</dbReference>
<evidence type="ECO:0000313" key="16">
    <source>
        <dbReference type="Proteomes" id="UP000317315"/>
    </source>
</evidence>
<feature type="domain" description="Arginyl tRNA synthetase N-terminal" evidence="14">
    <location>
        <begin position="3"/>
        <end position="89"/>
    </location>
</feature>
<dbReference type="PRINTS" id="PR01038">
    <property type="entry name" value="TRNASYNTHARG"/>
</dbReference>
<dbReference type="OrthoDB" id="9805987at2"/>
<evidence type="ECO:0000256" key="4">
    <source>
        <dbReference type="ARBA" id="ARBA00022490"/>
    </source>
</evidence>